<dbReference type="Pfam" id="PF00665">
    <property type="entry name" value="rve"/>
    <property type="match status" value="1"/>
</dbReference>
<dbReference type="Proteomes" id="UP001558613">
    <property type="component" value="Unassembled WGS sequence"/>
</dbReference>
<dbReference type="InterPro" id="IPR001584">
    <property type="entry name" value="Integrase_cat-core"/>
</dbReference>
<dbReference type="Pfam" id="PF17919">
    <property type="entry name" value="RT_RNaseH_2"/>
    <property type="match status" value="1"/>
</dbReference>
<evidence type="ECO:0000259" key="3">
    <source>
        <dbReference type="PROSITE" id="PS50994"/>
    </source>
</evidence>
<name>A0ABR3LY68_9TELE</name>
<keyword evidence="5" id="KW-1185">Reference proteome</keyword>
<feature type="region of interest" description="Disordered" evidence="2">
    <location>
        <begin position="28"/>
        <end position="64"/>
    </location>
</feature>
<evidence type="ECO:0000313" key="4">
    <source>
        <dbReference type="EMBL" id="KAL1256634.1"/>
    </source>
</evidence>
<evidence type="ECO:0000256" key="1">
    <source>
        <dbReference type="ARBA" id="ARBA00039658"/>
    </source>
</evidence>
<dbReference type="SUPFAM" id="SSF53098">
    <property type="entry name" value="Ribonuclease H-like"/>
    <property type="match status" value="1"/>
</dbReference>
<organism evidence="4 5">
    <name type="scientific">Cirrhinus molitorella</name>
    <name type="common">mud carp</name>
    <dbReference type="NCBI Taxonomy" id="172907"/>
    <lineage>
        <taxon>Eukaryota</taxon>
        <taxon>Metazoa</taxon>
        <taxon>Chordata</taxon>
        <taxon>Craniata</taxon>
        <taxon>Vertebrata</taxon>
        <taxon>Euteleostomi</taxon>
        <taxon>Actinopterygii</taxon>
        <taxon>Neopterygii</taxon>
        <taxon>Teleostei</taxon>
        <taxon>Ostariophysi</taxon>
        <taxon>Cypriniformes</taxon>
        <taxon>Cyprinidae</taxon>
        <taxon>Labeoninae</taxon>
        <taxon>Labeonini</taxon>
        <taxon>Cirrhinus</taxon>
    </lineage>
</organism>
<protein>
    <recommendedName>
        <fullName evidence="1">Gypsy retrotransposon integrase-like protein 1</fullName>
    </recommendedName>
</protein>
<dbReference type="Gene3D" id="3.30.420.10">
    <property type="entry name" value="Ribonuclease H-like superfamily/Ribonuclease H"/>
    <property type="match status" value="1"/>
</dbReference>
<dbReference type="Gene3D" id="1.10.340.70">
    <property type="match status" value="1"/>
</dbReference>
<dbReference type="PANTHER" id="PTHR37984:SF15">
    <property type="entry name" value="INTEGRASE CATALYTIC DOMAIN-CONTAINING PROTEIN"/>
    <property type="match status" value="1"/>
</dbReference>
<feature type="domain" description="Integrase catalytic" evidence="3">
    <location>
        <begin position="462"/>
        <end position="605"/>
    </location>
</feature>
<sequence length="605" mass="67924">MSNPADGAVQVIQQSRFQHSKFSRKLGKNAQTLQGAAAPPRTPMSQGKTCYRDSGKTSEEHDRNLDSTLEAAGIKLNFDKCQIRQTELSFLGHTISAKGLQPDASHVQAVSHASPPSDVTSLRSFLGLTAWYSKFIPDYSAVVEPLRALNRGSVPFTWTPEAQTSFEQVKDLIINSPALTLFDPELHTIVTTDASNHGLGAVLIQMHPDGSEKTVAFASRTLTQTKYKYSTIEKEALGCVWATEKWITYLWGRRFMLRTDHSPLTTLLTSKGHGRAGLRIDRWSARLMMFDYDIQYKPGCENVAADCLSRLQLQSSGPVLEDDVEVVAFTSTLTTISADEFKAAGAACPIYCELRDLLMTKWPKSPKELGPELVPYYRIQHELSLQDNCVVRGTHRLVIPETLHSQLIALAHNTHQGIVRTKQRLRELYWWLGMDAQVESAIKSCITCQSHDKTAVIRTPPLQPVPLPDGAWEKLAIDIVGPFDMAPADCRFAVTLVDYFRKWPEIAFMPQVTSLAVIQFLSTVFSRESDPQELISDHGSQFMSCEFEMFLRKRGIVHQTSSVYYPRANGEIVRFNRTLKDTLLTASLEGKGWKEFTREFRTNAY</sequence>
<evidence type="ECO:0000313" key="5">
    <source>
        <dbReference type="Proteomes" id="UP001558613"/>
    </source>
</evidence>
<dbReference type="EMBL" id="JAYMGO010000018">
    <property type="protein sequence ID" value="KAL1256634.1"/>
    <property type="molecule type" value="Genomic_DNA"/>
</dbReference>
<dbReference type="InterPro" id="IPR012337">
    <property type="entry name" value="RNaseH-like_sf"/>
</dbReference>
<gene>
    <name evidence="4" type="ORF">QQF64_012179</name>
</gene>
<proteinExistence type="predicted"/>
<evidence type="ECO:0000256" key="2">
    <source>
        <dbReference type="SAM" id="MobiDB-lite"/>
    </source>
</evidence>
<dbReference type="PANTHER" id="PTHR37984">
    <property type="entry name" value="PROTEIN CBG26694"/>
    <property type="match status" value="1"/>
</dbReference>
<dbReference type="SUPFAM" id="SSF56672">
    <property type="entry name" value="DNA/RNA polymerases"/>
    <property type="match status" value="1"/>
</dbReference>
<dbReference type="InterPro" id="IPR050951">
    <property type="entry name" value="Retrovirus_Pol_polyprotein"/>
</dbReference>
<dbReference type="InterPro" id="IPR036397">
    <property type="entry name" value="RNaseH_sf"/>
</dbReference>
<dbReference type="PROSITE" id="PS50994">
    <property type="entry name" value="INTEGRASE"/>
    <property type="match status" value="1"/>
</dbReference>
<dbReference type="Gene3D" id="3.30.70.270">
    <property type="match status" value="2"/>
</dbReference>
<dbReference type="InterPro" id="IPR043502">
    <property type="entry name" value="DNA/RNA_pol_sf"/>
</dbReference>
<feature type="compositionally biased region" description="Basic and acidic residues" evidence="2">
    <location>
        <begin position="50"/>
        <end position="64"/>
    </location>
</feature>
<dbReference type="Pfam" id="PF17921">
    <property type="entry name" value="Integrase_H2C2"/>
    <property type="match status" value="1"/>
</dbReference>
<dbReference type="InterPro" id="IPR041577">
    <property type="entry name" value="RT_RNaseH_2"/>
</dbReference>
<accession>A0ABR3LY68</accession>
<dbReference type="CDD" id="cd09274">
    <property type="entry name" value="RNase_HI_RT_Ty3"/>
    <property type="match status" value="1"/>
</dbReference>
<dbReference type="InterPro" id="IPR043128">
    <property type="entry name" value="Rev_trsase/Diguanyl_cyclase"/>
</dbReference>
<dbReference type="InterPro" id="IPR041588">
    <property type="entry name" value="Integrase_H2C2"/>
</dbReference>
<reference evidence="4 5" key="1">
    <citation type="submission" date="2023-09" db="EMBL/GenBank/DDBJ databases">
        <authorList>
            <person name="Wang M."/>
        </authorList>
    </citation>
    <scope>NUCLEOTIDE SEQUENCE [LARGE SCALE GENOMIC DNA]</scope>
    <source>
        <strain evidence="4">GT-2023</strain>
        <tissue evidence="4">Liver</tissue>
    </source>
</reference>
<comment type="caution">
    <text evidence="4">The sequence shown here is derived from an EMBL/GenBank/DDBJ whole genome shotgun (WGS) entry which is preliminary data.</text>
</comment>